<evidence type="ECO:0000256" key="2">
    <source>
        <dbReference type="ARBA" id="ARBA00023008"/>
    </source>
</evidence>
<organism evidence="5 6">
    <name type="scientific">Coemansia guatemalensis</name>
    <dbReference type="NCBI Taxonomy" id="2761395"/>
    <lineage>
        <taxon>Eukaryota</taxon>
        <taxon>Fungi</taxon>
        <taxon>Fungi incertae sedis</taxon>
        <taxon>Zoopagomycota</taxon>
        <taxon>Kickxellomycotina</taxon>
        <taxon>Kickxellomycetes</taxon>
        <taxon>Kickxellales</taxon>
        <taxon>Kickxellaceae</taxon>
        <taxon>Coemansia</taxon>
    </lineage>
</organism>
<accession>A0A9W8LP91</accession>
<keyword evidence="2" id="KW-0186">Copper</keyword>
<dbReference type="PANTHER" id="PTHR11709">
    <property type="entry name" value="MULTI-COPPER OXIDASE"/>
    <property type="match status" value="1"/>
</dbReference>
<feature type="signal peptide" evidence="3">
    <location>
        <begin position="1"/>
        <end position="25"/>
    </location>
</feature>
<proteinExistence type="inferred from homology"/>
<dbReference type="PANTHER" id="PTHR11709:SF361">
    <property type="entry name" value="IRON TRANSPORT MULTICOPPER OXIDASE FET3"/>
    <property type="match status" value="1"/>
</dbReference>
<feature type="chain" id="PRO_5040946761" evidence="3">
    <location>
        <begin position="26"/>
        <end position="198"/>
    </location>
</feature>
<dbReference type="GO" id="GO:0005507">
    <property type="term" value="F:copper ion binding"/>
    <property type="evidence" value="ECO:0007669"/>
    <property type="project" value="InterPro"/>
</dbReference>
<dbReference type="InterPro" id="IPR011707">
    <property type="entry name" value="Cu-oxidase-like_N"/>
</dbReference>
<sequence length="198" mass="22392">MLQTKLEHVLRRIALLALAAGISNTANVELNWNIELVDYTMEDLFTRKAIGVNGQWPIPGIEAMLGDTLIIHATNKLDEPTSIHSHGLFQNGTNFYDGASMVTECGIPPNSTFTYEIPLRQAGTYWVHSHYKSQTADGLRTSLVIRDPNEYYKYDEEIVLPLEDWFREPATVMMKQFNNPDPHIRFQPIVPYGIIGGS</sequence>
<dbReference type="Pfam" id="PF07732">
    <property type="entry name" value="Cu-oxidase_3"/>
    <property type="match status" value="1"/>
</dbReference>
<dbReference type="GO" id="GO:0016491">
    <property type="term" value="F:oxidoreductase activity"/>
    <property type="evidence" value="ECO:0007669"/>
    <property type="project" value="TreeGrafter"/>
</dbReference>
<evidence type="ECO:0000256" key="1">
    <source>
        <dbReference type="ARBA" id="ARBA00010609"/>
    </source>
</evidence>
<comment type="caution">
    <text evidence="5">The sequence shown here is derived from an EMBL/GenBank/DDBJ whole genome shotgun (WGS) entry which is preliminary data.</text>
</comment>
<comment type="similarity">
    <text evidence="1">Belongs to the multicopper oxidase family.</text>
</comment>
<protein>
    <submittedName>
        <fullName evidence="5">Ferroxidase fet3</fullName>
    </submittedName>
</protein>
<reference evidence="5" key="1">
    <citation type="submission" date="2022-07" db="EMBL/GenBank/DDBJ databases">
        <title>Phylogenomic reconstructions and comparative analyses of Kickxellomycotina fungi.</title>
        <authorList>
            <person name="Reynolds N.K."/>
            <person name="Stajich J.E."/>
            <person name="Barry K."/>
            <person name="Grigoriev I.V."/>
            <person name="Crous P."/>
            <person name="Smith M.E."/>
        </authorList>
    </citation>
    <scope>NUCLEOTIDE SEQUENCE</scope>
    <source>
        <strain evidence="5">NRRL 1565</strain>
    </source>
</reference>
<keyword evidence="6" id="KW-1185">Reference proteome</keyword>
<dbReference type="OrthoDB" id="2121828at2759"/>
<dbReference type="AlphaFoldDB" id="A0A9W8LP91"/>
<dbReference type="Gene3D" id="2.60.40.420">
    <property type="entry name" value="Cupredoxins - blue copper proteins"/>
    <property type="match status" value="1"/>
</dbReference>
<dbReference type="SUPFAM" id="SSF49503">
    <property type="entry name" value="Cupredoxins"/>
    <property type="match status" value="1"/>
</dbReference>
<evidence type="ECO:0000313" key="6">
    <source>
        <dbReference type="Proteomes" id="UP001140094"/>
    </source>
</evidence>
<evidence type="ECO:0000313" key="5">
    <source>
        <dbReference type="EMBL" id="KAJ2790402.1"/>
    </source>
</evidence>
<dbReference type="InterPro" id="IPR045087">
    <property type="entry name" value="Cu-oxidase_fam"/>
</dbReference>
<dbReference type="Proteomes" id="UP001140094">
    <property type="component" value="Unassembled WGS sequence"/>
</dbReference>
<dbReference type="EMBL" id="JANBUO010003543">
    <property type="protein sequence ID" value="KAJ2790402.1"/>
    <property type="molecule type" value="Genomic_DNA"/>
</dbReference>
<dbReference type="InterPro" id="IPR008972">
    <property type="entry name" value="Cupredoxin"/>
</dbReference>
<feature type="domain" description="Plastocyanin-like" evidence="4">
    <location>
        <begin position="38"/>
        <end position="149"/>
    </location>
</feature>
<keyword evidence="3" id="KW-0732">Signal</keyword>
<evidence type="ECO:0000259" key="4">
    <source>
        <dbReference type="Pfam" id="PF07732"/>
    </source>
</evidence>
<name>A0A9W8LP91_9FUNG</name>
<feature type="non-terminal residue" evidence="5">
    <location>
        <position position="198"/>
    </location>
</feature>
<gene>
    <name evidence="5" type="primary">FET3_13</name>
    <name evidence="5" type="ORF">H4R20_007022</name>
</gene>
<evidence type="ECO:0000256" key="3">
    <source>
        <dbReference type="SAM" id="SignalP"/>
    </source>
</evidence>